<dbReference type="AlphaFoldDB" id="B4CXT6"/>
<dbReference type="SUPFAM" id="SSF56925">
    <property type="entry name" value="OMPA-like"/>
    <property type="match status" value="1"/>
</dbReference>
<keyword evidence="1" id="KW-0732">Signal</keyword>
<dbReference type="Proteomes" id="UP000005824">
    <property type="component" value="Unassembled WGS sequence"/>
</dbReference>
<gene>
    <name evidence="3" type="ORF">CfE428DRAFT_1377</name>
</gene>
<proteinExistence type="predicted"/>
<organism evidence="3 4">
    <name type="scientific">Chthoniobacter flavus Ellin428</name>
    <dbReference type="NCBI Taxonomy" id="497964"/>
    <lineage>
        <taxon>Bacteria</taxon>
        <taxon>Pseudomonadati</taxon>
        <taxon>Verrucomicrobiota</taxon>
        <taxon>Spartobacteria</taxon>
        <taxon>Chthoniobacterales</taxon>
        <taxon>Chthoniobacteraceae</taxon>
        <taxon>Chthoniobacter</taxon>
    </lineage>
</organism>
<reference evidence="3 4" key="1">
    <citation type="journal article" date="2011" name="J. Bacteriol.">
        <title>Genome sequence of Chthoniobacter flavus Ellin428, an aerobic heterotrophic soil bacterium.</title>
        <authorList>
            <person name="Kant R."/>
            <person name="van Passel M.W."/>
            <person name="Palva A."/>
            <person name="Lucas S."/>
            <person name="Lapidus A."/>
            <person name="Glavina Del Rio T."/>
            <person name="Dalin E."/>
            <person name="Tice H."/>
            <person name="Bruce D."/>
            <person name="Goodwin L."/>
            <person name="Pitluck S."/>
            <person name="Larimer F.W."/>
            <person name="Land M.L."/>
            <person name="Hauser L."/>
            <person name="Sangwan P."/>
            <person name="de Vos W.M."/>
            <person name="Janssen P.H."/>
            <person name="Smidt H."/>
        </authorList>
    </citation>
    <scope>NUCLEOTIDE SEQUENCE [LARGE SCALE GENOMIC DNA]</scope>
    <source>
        <strain evidence="3 4">Ellin428</strain>
    </source>
</reference>
<feature type="signal peptide" evidence="1">
    <location>
        <begin position="1"/>
        <end position="41"/>
    </location>
</feature>
<dbReference type="Pfam" id="PF19783">
    <property type="entry name" value="DUF6268"/>
    <property type="match status" value="1"/>
</dbReference>
<dbReference type="InterPro" id="IPR046235">
    <property type="entry name" value="DUF6268"/>
</dbReference>
<evidence type="ECO:0000313" key="4">
    <source>
        <dbReference type="Proteomes" id="UP000005824"/>
    </source>
</evidence>
<keyword evidence="4" id="KW-1185">Reference proteome</keyword>
<protein>
    <recommendedName>
        <fullName evidence="2">DUF6268 domain-containing protein</fullName>
    </recommendedName>
</protein>
<dbReference type="STRING" id="497964.CfE428DRAFT_1377"/>
<evidence type="ECO:0000313" key="3">
    <source>
        <dbReference type="EMBL" id="EDY21084.1"/>
    </source>
</evidence>
<name>B4CXT6_9BACT</name>
<dbReference type="InParanoid" id="B4CXT6"/>
<evidence type="ECO:0000259" key="2">
    <source>
        <dbReference type="Pfam" id="PF19783"/>
    </source>
</evidence>
<evidence type="ECO:0000256" key="1">
    <source>
        <dbReference type="SAM" id="SignalP"/>
    </source>
</evidence>
<sequence length="319" mass="35103" precursor="true">MRFMPPFTSSQPVGHRPKSPAICAAGLGALFSLLAVASAVAQEKEQTTTTSGKLSLESDFSFGLVGNSNFRQRSEEGKASAWDMGARDVVSFQAHEGFLLRFGLEFHRYNFDVPTTLNLPSKLQESNLVVGADLQLGDAWIVRVEAQPGYYGGNTELRTSNFDCPIVLGASYFASSDLQFVVGLSVDPQRKYPVLPGIGFRYQYNSNWVFDFILPQPRIEYNLDKSILLYVGGDLQGSTFRVNSEFGDNHGVPKLNDAWVDYTQVRVGVGASWKIRPSLTLEVEAGIVPIQEFDFHRADIRASATEIPPYGGVVLKAAF</sequence>
<dbReference type="eggNOG" id="ENOG503311V">
    <property type="taxonomic scope" value="Bacteria"/>
</dbReference>
<dbReference type="EMBL" id="ABVL01000003">
    <property type="protein sequence ID" value="EDY21084.1"/>
    <property type="molecule type" value="Genomic_DNA"/>
</dbReference>
<feature type="chain" id="PRO_5002800271" description="DUF6268 domain-containing protein" evidence="1">
    <location>
        <begin position="42"/>
        <end position="319"/>
    </location>
</feature>
<accession>B4CXT6</accession>
<dbReference type="InterPro" id="IPR011250">
    <property type="entry name" value="OMP/PagP_B-barrel"/>
</dbReference>
<feature type="domain" description="DUF6268" evidence="2">
    <location>
        <begin position="119"/>
        <end position="303"/>
    </location>
</feature>
<comment type="caution">
    <text evidence="3">The sequence shown here is derived from an EMBL/GenBank/DDBJ whole genome shotgun (WGS) entry which is preliminary data.</text>
</comment>